<feature type="active site" evidence="7">
    <location>
        <position position="1163"/>
    </location>
</feature>
<keyword evidence="4 8" id="KW-0732">Signal</keyword>
<dbReference type="InterPro" id="IPR004103">
    <property type="entry name" value="Lyase_8_C"/>
</dbReference>
<dbReference type="Gene3D" id="1.50.10.100">
    <property type="entry name" value="Chondroitin AC/alginate lyase"/>
    <property type="match status" value="1"/>
</dbReference>
<dbReference type="InterPro" id="IPR012970">
    <property type="entry name" value="Lyase_8_alpha_N"/>
</dbReference>
<dbReference type="SUPFAM" id="SSF49863">
    <property type="entry name" value="Hyaluronate lyase-like, C-terminal domain"/>
    <property type="match status" value="1"/>
</dbReference>
<evidence type="ECO:0000259" key="9">
    <source>
        <dbReference type="Pfam" id="PF02278"/>
    </source>
</evidence>
<comment type="similarity">
    <text evidence="2">Belongs to the polysaccharide lyase 8 family.</text>
</comment>
<dbReference type="Gene3D" id="2.160.20.10">
    <property type="entry name" value="Single-stranded right-handed beta-helix, Pectin lyase-like"/>
    <property type="match status" value="1"/>
</dbReference>
<dbReference type="Gene3D" id="2.60.220.10">
    <property type="entry name" value="Polysaccharide lyase family 8-like, C-terminal"/>
    <property type="match status" value="1"/>
</dbReference>
<dbReference type="InterPro" id="IPR011071">
    <property type="entry name" value="Lyase_8-like_C"/>
</dbReference>
<comment type="subunit">
    <text evidence="3">Monomer.</text>
</comment>
<reference evidence="12 13" key="1">
    <citation type="submission" date="2019-03" db="EMBL/GenBank/DDBJ databases">
        <title>Single cell metagenomics reveals metabolic interactions within the superorganism composed of flagellate Streblomastix strix and complex community of Bacteroidetes bacteria on its surface.</title>
        <authorList>
            <person name="Treitli S.C."/>
            <person name="Kolisko M."/>
            <person name="Husnik F."/>
            <person name="Keeling P."/>
            <person name="Hampl V."/>
        </authorList>
    </citation>
    <scope>NUCLEOTIDE SEQUENCE [LARGE SCALE GENOMIC DNA]</scope>
    <source>
        <strain evidence="12">St1</strain>
    </source>
</reference>
<evidence type="ECO:0000256" key="4">
    <source>
        <dbReference type="ARBA" id="ARBA00022729"/>
    </source>
</evidence>
<dbReference type="Pfam" id="PF02278">
    <property type="entry name" value="Lyase_8"/>
    <property type="match status" value="1"/>
</dbReference>
<feature type="domain" description="Polysaccharide lyase family 8 C-terminal" evidence="10">
    <location>
        <begin position="1568"/>
        <end position="1635"/>
    </location>
</feature>
<evidence type="ECO:0000256" key="2">
    <source>
        <dbReference type="ARBA" id="ARBA00006699"/>
    </source>
</evidence>
<feature type="domain" description="Polysaccharide lyase family 8 central" evidence="9">
    <location>
        <begin position="1273"/>
        <end position="1553"/>
    </location>
</feature>
<dbReference type="InterPro" id="IPR011050">
    <property type="entry name" value="Pectin_lyase_fold/virulence"/>
</dbReference>
<comment type="caution">
    <text evidence="12">The sequence shown here is derived from an EMBL/GenBank/DDBJ whole genome shotgun (WGS) entry which is preliminary data.</text>
</comment>
<dbReference type="SUPFAM" id="SSF51126">
    <property type="entry name" value="Pectin lyase-like"/>
    <property type="match status" value="1"/>
</dbReference>
<feature type="chain" id="PRO_5024431054" evidence="8">
    <location>
        <begin position="21"/>
        <end position="1734"/>
    </location>
</feature>
<dbReference type="InterPro" id="IPR038970">
    <property type="entry name" value="Lyase_8"/>
</dbReference>
<evidence type="ECO:0000256" key="5">
    <source>
        <dbReference type="ARBA" id="ARBA00022837"/>
    </source>
</evidence>
<dbReference type="SUPFAM" id="SSF48230">
    <property type="entry name" value="Chondroitin AC/alginate lyase"/>
    <property type="match status" value="1"/>
</dbReference>
<protein>
    <submittedName>
        <fullName evidence="12">Chondroitinase-AC</fullName>
        <ecNumber evidence="12">4.2.2.5</ecNumber>
    </submittedName>
</protein>
<evidence type="ECO:0000259" key="11">
    <source>
        <dbReference type="Pfam" id="PF08124"/>
    </source>
</evidence>
<dbReference type="InterPro" id="IPR011013">
    <property type="entry name" value="Gal_mutarotase_sf_dom"/>
</dbReference>
<accession>A0A5M8P5N1</accession>
<proteinExistence type="inferred from homology"/>
<dbReference type="CDD" id="cd01083">
    <property type="entry name" value="GAG_Lyase"/>
    <property type="match status" value="1"/>
</dbReference>
<evidence type="ECO:0000256" key="6">
    <source>
        <dbReference type="ARBA" id="ARBA00023239"/>
    </source>
</evidence>
<dbReference type="InterPro" id="IPR012334">
    <property type="entry name" value="Pectin_lyas_fold"/>
</dbReference>
<evidence type="ECO:0000313" key="12">
    <source>
        <dbReference type="EMBL" id="KAA6303763.1"/>
    </source>
</evidence>
<dbReference type="InterPro" id="IPR008929">
    <property type="entry name" value="Chondroitin_lyas"/>
</dbReference>
<feature type="active site" evidence="7">
    <location>
        <position position="1217"/>
    </location>
</feature>
<feature type="active site" evidence="7">
    <location>
        <position position="1154"/>
    </location>
</feature>
<evidence type="ECO:0000256" key="1">
    <source>
        <dbReference type="ARBA" id="ARBA00001913"/>
    </source>
</evidence>
<dbReference type="GO" id="GO:0030246">
    <property type="term" value="F:carbohydrate binding"/>
    <property type="evidence" value="ECO:0007669"/>
    <property type="project" value="InterPro"/>
</dbReference>
<keyword evidence="5" id="KW-0106">Calcium</keyword>
<dbReference type="Pfam" id="PF08124">
    <property type="entry name" value="Lyase_8_N"/>
    <property type="match status" value="1"/>
</dbReference>
<sequence>MKKTYFFLFTLLLSLGAANATVYHVNPASTATEEGLSWSTAYQTIEAALAVANTAGDEIWVKQGTYTPATTLAWKNGVNVYGGFVGSETDKNARSKDASLTIIDGGAANRRILATSANLTATTTWSGFTLQNSTGGGVQMHGNTVLENTTVQNNTAANVAGIMLSGSPVVIRGSKILNNESTAVNTGNKGGGIGQSAGVASITIENCEVRGNKAGTQGAGISLNTATTAATIKNCIIAENASTLTNGAGTWHGAAVWVANANITANIINCVIANNRACSSIYFYNSASPKIYLYNTIFFNNTDYNADGLIAGDRSLNFVAANVQSLKAFTNNITDNILSHTQISYSSDGGTNQVVSDSTALFANNYRPLINFAGKDQGTTSGTNFSLPTTDITGDIREAGTIDIGPYEIQNKTITLTQGINVTLTSPASEETVTDHPFNSDYTVAFSTDYLPIVTVNGKDATAALTGTTPNYSLTVKNIVSPTTAIHIAAAQPKVITVANLATADLTVAETSAAEVGSTGTYNVPEGQPFTLKLTVAEQYQPTVTISTLPAYEIPAPDATGVYTITIPAVDADATITLGVTTKTFPITLTKSEGITSEATNATVEWEGSYSFSFSVSAGYHLPSVRINNVTQVLGAPVAGVYTVSLANIKEAKNIVIKVYPNTVIPVSEDANIRVSGTADPQKLLLYNNGSNQIDIYLKFDLSTFATIRAANLKLTIGGYSATGKEATWKLALAENNWTEGTISTGNRPADITGKLADNVPAGIVTGTTATWMESSTYKQEITIPLIVNTIRSKMNAGVTVFTIHLSVPATVTSGGEIDIASKETDCTYGDPGFKRCDLEDCGAKLEITDGALATDLITLSSLTIADAPVQGFLPTKSEYALTLPEDATAYPAIVATATDESATIGAIVYNPTTYNPDGTNTATFTVTNGANTATYSIVFTNDKVGAIFRTIIGRIQAGNEDTYNVTSLATAVTTYLTTFNATSGRFTDINYSSTDGRTDDWIPLKHIDRMKDMAFAYTLPGSDYFESEDLYNKIVLALNAWATGTFSCDNWWFRDLPEPQRLGITLLQMRKGKLQVPAALENKIVTERMRPGWNRGSGYFTGANKVDYCTHWLYGACLIKDVQILTDAVDGVFSPMAFTTGEGLQYDYSYFQHGNQLYIGGYGDELIKGNTLIASYVAGTGFDMPAERMTMLSNFMRQTWLPSIRGKYLFWNITGRGMSRNPSQLNKGGSGATYTERMISIDPANAAEYAAAVKRLRGEEPANYNVTPQSTLFYRGDYALHVRPKYSVDLRLLSTRTKTIEFGNNENLKNFYLSDGSMDIATHGQEYDGIFAVWDWTRIPGVTTPQRPFTPEHIPAGFVPDSDGSSNPYTPHGTNMGGTGTSTFAGGASDSTYTVAAYNYSAATTGVGGKKGWFFFDDEVVCLGAGINSNASVASYDIFTTLNQAHLKGDVIRSGKMWGDMTAVVLPPVTLPAQTAETYTNSPEWVWHDGVGYIFPQGGNVGVSNKTQSGNWYDINMSAPNATVTGDVFTLYVNHGKAVTSGTYAYILVPGKTATETADYATNSKVEIVTNTDSVQIVHQKELGIYSVIFYKAASFDGEGIAIKVNNPCVLILKEQTDGNYVMNIANPAQSTLSVKVETRLPATASDWKTTNVSFTGNASPNYNAGQSKVYNVEKSTVTVTDITAIEVNDPVVSVQYYNLMGQSVRPTTGVYVIQKTHASGKKTVKKELKVIH</sequence>
<evidence type="ECO:0000259" key="10">
    <source>
        <dbReference type="Pfam" id="PF02884"/>
    </source>
</evidence>
<dbReference type="EC" id="4.2.2.5" evidence="12"/>
<dbReference type="Proteomes" id="UP000324575">
    <property type="component" value="Unassembled WGS sequence"/>
</dbReference>
<evidence type="ECO:0000256" key="8">
    <source>
        <dbReference type="SAM" id="SignalP"/>
    </source>
</evidence>
<dbReference type="SMART" id="SM00710">
    <property type="entry name" value="PbH1"/>
    <property type="match status" value="5"/>
</dbReference>
<organism evidence="12 13">
    <name type="scientific">Candidatus Ordinivivax streblomastigis</name>
    <dbReference type="NCBI Taxonomy" id="2540710"/>
    <lineage>
        <taxon>Bacteria</taxon>
        <taxon>Pseudomonadati</taxon>
        <taxon>Bacteroidota</taxon>
        <taxon>Bacteroidia</taxon>
        <taxon>Bacteroidales</taxon>
        <taxon>Candidatus Ordinivivax</taxon>
    </lineage>
</organism>
<dbReference type="GO" id="GO:0005975">
    <property type="term" value="P:carbohydrate metabolic process"/>
    <property type="evidence" value="ECO:0007669"/>
    <property type="project" value="InterPro"/>
</dbReference>
<keyword evidence="6 12" id="KW-0456">Lyase</keyword>
<dbReference type="InterPro" id="IPR006626">
    <property type="entry name" value="PbH1"/>
</dbReference>
<dbReference type="InterPro" id="IPR014718">
    <property type="entry name" value="GH-type_carb-bd"/>
</dbReference>
<dbReference type="PANTHER" id="PTHR38481:SF1">
    <property type="entry name" value="HYALURONATE LYASE"/>
    <property type="match status" value="1"/>
</dbReference>
<dbReference type="SUPFAM" id="SSF74650">
    <property type="entry name" value="Galactose mutarotase-like"/>
    <property type="match status" value="1"/>
</dbReference>
<dbReference type="PANTHER" id="PTHR38481">
    <property type="entry name" value="HYALURONATE LYASE"/>
    <property type="match status" value="1"/>
</dbReference>
<dbReference type="InterPro" id="IPR003159">
    <property type="entry name" value="Lyase_8_central_dom"/>
</dbReference>
<dbReference type="Pfam" id="PF02884">
    <property type="entry name" value="Lyase_8_C"/>
    <property type="match status" value="1"/>
</dbReference>
<feature type="domain" description="Polysaccharide lyase 8 N-terminal alpha-helical" evidence="11">
    <location>
        <begin position="967"/>
        <end position="1253"/>
    </location>
</feature>
<dbReference type="EMBL" id="SNRX01000001">
    <property type="protein sequence ID" value="KAA6303763.1"/>
    <property type="molecule type" value="Genomic_DNA"/>
</dbReference>
<dbReference type="Gene3D" id="2.70.98.10">
    <property type="match status" value="1"/>
</dbReference>
<evidence type="ECO:0000313" key="13">
    <source>
        <dbReference type="Proteomes" id="UP000324575"/>
    </source>
</evidence>
<evidence type="ECO:0000256" key="7">
    <source>
        <dbReference type="PIRSR" id="PIRSR638970-1"/>
    </source>
</evidence>
<dbReference type="GO" id="GO:0005576">
    <property type="term" value="C:extracellular region"/>
    <property type="evidence" value="ECO:0007669"/>
    <property type="project" value="InterPro"/>
</dbReference>
<gene>
    <name evidence="12" type="ORF">EZS26_000314</name>
</gene>
<dbReference type="GO" id="GO:0030341">
    <property type="term" value="F:chondroitin AC lyase activity"/>
    <property type="evidence" value="ECO:0007669"/>
    <property type="project" value="UniProtKB-EC"/>
</dbReference>
<feature type="signal peptide" evidence="8">
    <location>
        <begin position="1"/>
        <end position="20"/>
    </location>
</feature>
<evidence type="ECO:0000256" key="3">
    <source>
        <dbReference type="ARBA" id="ARBA00011245"/>
    </source>
</evidence>
<comment type="cofactor">
    <cofactor evidence="1">
        <name>Ca(2+)</name>
        <dbReference type="ChEBI" id="CHEBI:29108"/>
    </cofactor>
</comment>
<name>A0A5M8P5N1_9BACT</name>